<dbReference type="AlphaFoldDB" id="A0A8K0R838"/>
<feature type="compositionally biased region" description="Polar residues" evidence="1">
    <location>
        <begin position="243"/>
        <end position="254"/>
    </location>
</feature>
<dbReference type="Proteomes" id="UP000813461">
    <property type="component" value="Unassembled WGS sequence"/>
</dbReference>
<reference evidence="2" key="1">
    <citation type="journal article" date="2021" name="Nat. Commun.">
        <title>Genetic determinants of endophytism in the Arabidopsis root mycobiome.</title>
        <authorList>
            <person name="Mesny F."/>
            <person name="Miyauchi S."/>
            <person name="Thiergart T."/>
            <person name="Pickel B."/>
            <person name="Atanasova L."/>
            <person name="Karlsson M."/>
            <person name="Huettel B."/>
            <person name="Barry K.W."/>
            <person name="Haridas S."/>
            <person name="Chen C."/>
            <person name="Bauer D."/>
            <person name="Andreopoulos W."/>
            <person name="Pangilinan J."/>
            <person name="LaButti K."/>
            <person name="Riley R."/>
            <person name="Lipzen A."/>
            <person name="Clum A."/>
            <person name="Drula E."/>
            <person name="Henrissat B."/>
            <person name="Kohler A."/>
            <person name="Grigoriev I.V."/>
            <person name="Martin F.M."/>
            <person name="Hacquard S."/>
        </authorList>
    </citation>
    <scope>NUCLEOTIDE SEQUENCE</scope>
    <source>
        <strain evidence="2">MPI-SDFR-AT-0120</strain>
    </source>
</reference>
<feature type="compositionally biased region" description="Polar residues" evidence="1">
    <location>
        <begin position="222"/>
        <end position="233"/>
    </location>
</feature>
<evidence type="ECO:0000313" key="2">
    <source>
        <dbReference type="EMBL" id="KAH7087307.1"/>
    </source>
</evidence>
<feature type="region of interest" description="Disordered" evidence="1">
    <location>
        <begin position="1"/>
        <end position="48"/>
    </location>
</feature>
<keyword evidence="3" id="KW-1185">Reference proteome</keyword>
<evidence type="ECO:0000313" key="3">
    <source>
        <dbReference type="Proteomes" id="UP000813461"/>
    </source>
</evidence>
<sequence>MHEPVYPKMSHQSCQKISPEKRLPASLNQEDKNTQLQQSSAQHPRYDPYTQTTEDFEVHISPLFNAPIFQDISITGPRPRILELLHEPIPRPLSLHRTQRQLKTCSKGHSHQPWPQHGNVFVEKCETFCFFCGLEVQTAATLRKHVTQKHKVKESMPIVVVKSQSGRSRDVLSLAVNQNDHTPRQNQLTNTSHQKIDDKPQDPPGSANLPSVMGLDVPFHPNSGTRPQPNVEQSIDPGPAQERPSSLPQTSTTHLPEFSEREFADLRATVNEMQQQHESISDVLKFLHDRNVELYSDADAFQTLHDRHQSAITPILEFLASLYSQSFSDSRS</sequence>
<dbReference type="EMBL" id="JAGMVJ010000009">
    <property type="protein sequence ID" value="KAH7087307.1"/>
    <property type="molecule type" value="Genomic_DNA"/>
</dbReference>
<evidence type="ECO:0000256" key="1">
    <source>
        <dbReference type="SAM" id="MobiDB-lite"/>
    </source>
</evidence>
<name>A0A8K0R838_9PLEO</name>
<comment type="caution">
    <text evidence="2">The sequence shown here is derived from an EMBL/GenBank/DDBJ whole genome shotgun (WGS) entry which is preliminary data.</text>
</comment>
<feature type="compositionally biased region" description="Polar residues" evidence="1">
    <location>
        <begin position="175"/>
        <end position="193"/>
    </location>
</feature>
<feature type="region of interest" description="Disordered" evidence="1">
    <location>
        <begin position="175"/>
        <end position="257"/>
    </location>
</feature>
<organism evidence="2 3">
    <name type="scientific">Paraphoma chrysanthemicola</name>
    <dbReference type="NCBI Taxonomy" id="798071"/>
    <lineage>
        <taxon>Eukaryota</taxon>
        <taxon>Fungi</taxon>
        <taxon>Dikarya</taxon>
        <taxon>Ascomycota</taxon>
        <taxon>Pezizomycotina</taxon>
        <taxon>Dothideomycetes</taxon>
        <taxon>Pleosporomycetidae</taxon>
        <taxon>Pleosporales</taxon>
        <taxon>Pleosporineae</taxon>
        <taxon>Phaeosphaeriaceae</taxon>
        <taxon>Paraphoma</taxon>
    </lineage>
</organism>
<protein>
    <submittedName>
        <fullName evidence="2">Uncharacterized protein</fullName>
    </submittedName>
</protein>
<proteinExistence type="predicted"/>
<feature type="compositionally biased region" description="Basic and acidic residues" evidence="1">
    <location>
        <begin position="18"/>
        <end position="33"/>
    </location>
</feature>
<accession>A0A8K0R838</accession>
<gene>
    <name evidence="2" type="ORF">FB567DRAFT_524758</name>
</gene>
<dbReference type="OrthoDB" id="10536743at2759"/>